<protein>
    <submittedName>
        <fullName evidence="2">Uncharacterized protein</fullName>
    </submittedName>
</protein>
<organism evidence="2 3">
    <name type="scientific">Fusarium agapanthi</name>
    <dbReference type="NCBI Taxonomy" id="1803897"/>
    <lineage>
        <taxon>Eukaryota</taxon>
        <taxon>Fungi</taxon>
        <taxon>Dikarya</taxon>
        <taxon>Ascomycota</taxon>
        <taxon>Pezizomycotina</taxon>
        <taxon>Sordariomycetes</taxon>
        <taxon>Hypocreomycetidae</taxon>
        <taxon>Hypocreales</taxon>
        <taxon>Nectriaceae</taxon>
        <taxon>Fusarium</taxon>
        <taxon>Fusarium fujikuroi species complex</taxon>
    </lineage>
</organism>
<keyword evidence="3" id="KW-1185">Reference proteome</keyword>
<evidence type="ECO:0000313" key="3">
    <source>
        <dbReference type="Proteomes" id="UP000737391"/>
    </source>
</evidence>
<dbReference type="OrthoDB" id="4978187at2759"/>
<feature type="chain" id="PRO_5040367088" evidence="1">
    <location>
        <begin position="20"/>
        <end position="283"/>
    </location>
</feature>
<evidence type="ECO:0000313" key="2">
    <source>
        <dbReference type="EMBL" id="KAF4494918.1"/>
    </source>
</evidence>
<dbReference type="EMBL" id="LUFC02000708">
    <property type="protein sequence ID" value="KAF4494918.1"/>
    <property type="molecule type" value="Genomic_DNA"/>
</dbReference>
<proteinExistence type="predicted"/>
<feature type="signal peptide" evidence="1">
    <location>
        <begin position="1"/>
        <end position="19"/>
    </location>
</feature>
<accession>A0A9P5EBD5</accession>
<evidence type="ECO:0000256" key="1">
    <source>
        <dbReference type="SAM" id="SignalP"/>
    </source>
</evidence>
<keyword evidence="1" id="KW-0732">Signal</keyword>
<comment type="caution">
    <text evidence="2">The sequence shown here is derived from an EMBL/GenBank/DDBJ whole genome shotgun (WGS) entry which is preliminary data.</text>
</comment>
<name>A0A9P5EBD5_9HYPO</name>
<reference evidence="2" key="1">
    <citation type="submission" date="2020-01" db="EMBL/GenBank/DDBJ databases">
        <title>Identification and distribution of gene clusters putatively required for synthesis of sphingolipid metabolism inhibitors in phylogenetically diverse species of the filamentous fungus Fusarium.</title>
        <authorList>
            <person name="Kim H.-S."/>
            <person name="Busman M."/>
            <person name="Brown D.W."/>
            <person name="Divon H."/>
            <person name="Uhlig S."/>
            <person name="Proctor R.H."/>
        </authorList>
    </citation>
    <scope>NUCLEOTIDE SEQUENCE</scope>
    <source>
        <strain evidence="2">NRRL 31653</strain>
    </source>
</reference>
<dbReference type="AlphaFoldDB" id="A0A9P5EBD5"/>
<gene>
    <name evidence="2" type="ORF">FAGAP_8959</name>
</gene>
<dbReference type="Proteomes" id="UP000737391">
    <property type="component" value="Unassembled WGS sequence"/>
</dbReference>
<sequence>MHFPALLAGLAAFSTTVTAVPAEKPHVGVAILTVNGPEDSTLPLNVPLGILTHQKNNKLTELEFVNVYSTVKGVKPPKMDQIRCQMYKDQYGTVPITKDLTAENIVVSKKPIYLGWVLCRVKAQKGGPPSGEVMQETQASIVIIVVGANFKACIAVWGTSEIISPVVEANISDLIVVPKIEVNGCPFCDLAEPSHSVTVSEVTPDDAASEADAVSWDSSSDTGYDCAATTPGLPAAAVAKDFKDDKGRKTVVVVYKPGNEEVILPEGLLQRQCFQWSRGFMEW</sequence>